<dbReference type="EMBL" id="FXUF01000016">
    <property type="protein sequence ID" value="SMP68087.1"/>
    <property type="molecule type" value="Genomic_DNA"/>
</dbReference>
<organism evidence="2 3">
    <name type="scientific">Anoxynatronum buryatiense</name>
    <dbReference type="NCBI Taxonomy" id="489973"/>
    <lineage>
        <taxon>Bacteria</taxon>
        <taxon>Bacillati</taxon>
        <taxon>Bacillota</taxon>
        <taxon>Clostridia</taxon>
        <taxon>Eubacteriales</taxon>
        <taxon>Clostridiaceae</taxon>
        <taxon>Anoxynatronum</taxon>
    </lineage>
</organism>
<evidence type="ECO:0000313" key="2">
    <source>
        <dbReference type="EMBL" id="SMP68087.1"/>
    </source>
</evidence>
<keyword evidence="1" id="KW-0812">Transmembrane</keyword>
<reference evidence="2" key="1">
    <citation type="submission" date="2017-05" db="EMBL/GenBank/DDBJ databases">
        <authorList>
            <person name="Varghese N."/>
            <person name="Submissions S."/>
        </authorList>
    </citation>
    <scope>NUCLEOTIDE SEQUENCE</scope>
    <source>
        <strain evidence="2">Su22</strain>
    </source>
</reference>
<dbReference type="AlphaFoldDB" id="A0AA45WY99"/>
<feature type="transmembrane region" description="Helical" evidence="1">
    <location>
        <begin position="84"/>
        <end position="105"/>
    </location>
</feature>
<accession>A0AA45WY99</accession>
<sequence>MNKKGLDEMQVQRKNKIGNQTFLMLLYMLMLDVGLHGFGFRWVSYPANVMIVLTIFSGIYVVRLISANAYVGPSSEKEKPFLKVFLTMGLAVMVSVAILVLVKNASFSNSSRIDEMAAPMLFITAGVAIVIAVTTIIINRFQNKKDED</sequence>
<feature type="transmembrane region" description="Helical" evidence="1">
    <location>
        <begin position="21"/>
        <end position="43"/>
    </location>
</feature>
<feature type="transmembrane region" description="Helical" evidence="1">
    <location>
        <begin position="49"/>
        <end position="72"/>
    </location>
</feature>
<dbReference type="Proteomes" id="UP001158066">
    <property type="component" value="Unassembled WGS sequence"/>
</dbReference>
<name>A0AA45WY99_9CLOT</name>
<dbReference type="Pfam" id="PF20563">
    <property type="entry name" value="DUF6773"/>
    <property type="match status" value="1"/>
</dbReference>
<keyword evidence="1" id="KW-1133">Transmembrane helix</keyword>
<gene>
    <name evidence="2" type="ORF">SAMN06296020_11649</name>
</gene>
<dbReference type="RefSeq" id="WP_283410460.1">
    <property type="nucleotide sequence ID" value="NZ_FXUF01000016.1"/>
</dbReference>
<keyword evidence="3" id="KW-1185">Reference proteome</keyword>
<proteinExistence type="predicted"/>
<comment type="caution">
    <text evidence="2">The sequence shown here is derived from an EMBL/GenBank/DDBJ whole genome shotgun (WGS) entry which is preliminary data.</text>
</comment>
<dbReference type="InterPro" id="IPR046664">
    <property type="entry name" value="DUF6773"/>
</dbReference>
<feature type="transmembrane region" description="Helical" evidence="1">
    <location>
        <begin position="117"/>
        <end position="138"/>
    </location>
</feature>
<keyword evidence="1" id="KW-0472">Membrane</keyword>
<evidence type="ECO:0000313" key="3">
    <source>
        <dbReference type="Proteomes" id="UP001158066"/>
    </source>
</evidence>
<protein>
    <submittedName>
        <fullName evidence="2">Uncharacterized protein</fullName>
    </submittedName>
</protein>
<evidence type="ECO:0000256" key="1">
    <source>
        <dbReference type="SAM" id="Phobius"/>
    </source>
</evidence>